<dbReference type="RefSeq" id="WP_302040570.1">
    <property type="nucleotide sequence ID" value="NZ_JAUKPO010000022.1"/>
</dbReference>
<proteinExistence type="predicted"/>
<reference evidence="1" key="1">
    <citation type="submission" date="2023-07" db="EMBL/GenBank/DDBJ databases">
        <title>The genome sequence of Rhodocytophaga aerolata KACC 12507.</title>
        <authorList>
            <person name="Zhang X."/>
        </authorList>
    </citation>
    <scope>NUCLEOTIDE SEQUENCE</scope>
    <source>
        <strain evidence="1">KACC 12507</strain>
    </source>
</reference>
<evidence type="ECO:0000313" key="2">
    <source>
        <dbReference type="Proteomes" id="UP001168528"/>
    </source>
</evidence>
<accession>A0ABT8RCD3</accession>
<gene>
    <name evidence="1" type="ORF">Q0590_26040</name>
</gene>
<name>A0ABT8RCD3_9BACT</name>
<dbReference type="Proteomes" id="UP001168528">
    <property type="component" value="Unassembled WGS sequence"/>
</dbReference>
<organism evidence="1 2">
    <name type="scientific">Rhodocytophaga aerolata</name>
    <dbReference type="NCBI Taxonomy" id="455078"/>
    <lineage>
        <taxon>Bacteria</taxon>
        <taxon>Pseudomonadati</taxon>
        <taxon>Bacteroidota</taxon>
        <taxon>Cytophagia</taxon>
        <taxon>Cytophagales</taxon>
        <taxon>Rhodocytophagaceae</taxon>
        <taxon>Rhodocytophaga</taxon>
    </lineage>
</organism>
<comment type="caution">
    <text evidence="1">The sequence shown here is derived from an EMBL/GenBank/DDBJ whole genome shotgun (WGS) entry which is preliminary data.</text>
</comment>
<keyword evidence="2" id="KW-1185">Reference proteome</keyword>
<dbReference type="EMBL" id="JAUKPO010000022">
    <property type="protein sequence ID" value="MDO1449766.1"/>
    <property type="molecule type" value="Genomic_DNA"/>
</dbReference>
<evidence type="ECO:0000313" key="1">
    <source>
        <dbReference type="EMBL" id="MDO1449766.1"/>
    </source>
</evidence>
<protein>
    <submittedName>
        <fullName evidence="1">Uncharacterized protein</fullName>
    </submittedName>
</protein>
<sequence length="53" mass="6185">MAISIKKGRDINKALYVSSFAIKLTTYRYCYANYLEGVHTFYLIDPIAFVFRV</sequence>